<dbReference type="AlphaFoldDB" id="A0AAX6FHA7"/>
<dbReference type="GO" id="GO:0035513">
    <property type="term" value="P:oxidative RNA demethylation"/>
    <property type="evidence" value="ECO:0007669"/>
    <property type="project" value="TreeGrafter"/>
</dbReference>
<evidence type="ECO:0000256" key="6">
    <source>
        <dbReference type="PIRSR" id="PIRSR604574-2"/>
    </source>
</evidence>
<dbReference type="Pfam" id="PF13532">
    <property type="entry name" value="2OG-FeII_Oxy_2"/>
    <property type="match status" value="1"/>
</dbReference>
<dbReference type="GO" id="GO:0008198">
    <property type="term" value="F:ferrous iron binding"/>
    <property type="evidence" value="ECO:0007669"/>
    <property type="project" value="TreeGrafter"/>
</dbReference>
<evidence type="ECO:0000256" key="1">
    <source>
        <dbReference type="ARBA" id="ARBA00007879"/>
    </source>
</evidence>
<dbReference type="GO" id="GO:0035516">
    <property type="term" value="F:broad specificity oxidative DNA demethylase activity"/>
    <property type="evidence" value="ECO:0007669"/>
    <property type="project" value="TreeGrafter"/>
</dbReference>
<evidence type="ECO:0000313" key="9">
    <source>
        <dbReference type="Proteomes" id="UP001140949"/>
    </source>
</evidence>
<dbReference type="SUPFAM" id="SSF51197">
    <property type="entry name" value="Clavaminate synthase-like"/>
    <property type="match status" value="1"/>
</dbReference>
<dbReference type="Proteomes" id="UP001140949">
    <property type="component" value="Unassembled WGS sequence"/>
</dbReference>
<feature type="binding site" evidence="6">
    <location>
        <position position="37"/>
    </location>
    <ligand>
        <name>Fe cation</name>
        <dbReference type="ChEBI" id="CHEBI:24875"/>
        <note>catalytic</note>
    </ligand>
</feature>
<reference evidence="8" key="1">
    <citation type="journal article" date="2023" name="GigaByte">
        <title>Genome assembly of the bearded iris, Iris pallida Lam.</title>
        <authorList>
            <person name="Bruccoleri R.E."/>
            <person name="Oakeley E.J."/>
            <person name="Faust A.M.E."/>
            <person name="Altorfer M."/>
            <person name="Dessus-Babus S."/>
            <person name="Burckhardt D."/>
            <person name="Oertli M."/>
            <person name="Naumann U."/>
            <person name="Petersen F."/>
            <person name="Wong J."/>
        </authorList>
    </citation>
    <scope>NUCLEOTIDE SEQUENCE</scope>
    <source>
        <strain evidence="8">GSM-AAB239-AS_SAM_17_03QT</strain>
    </source>
</reference>
<evidence type="ECO:0000256" key="3">
    <source>
        <dbReference type="ARBA" id="ARBA00022964"/>
    </source>
</evidence>
<keyword evidence="5 6" id="KW-0408">Iron</keyword>
<dbReference type="PANTHER" id="PTHR16557:SF11">
    <property type="entry name" value="ALPHA-KETOGLUTARATE-DEPENDENT DIOXYGENASE ALKB"/>
    <property type="match status" value="1"/>
</dbReference>
<name>A0AAX6FHA7_IRIPA</name>
<comment type="caution">
    <text evidence="8">The sequence shown here is derived from an EMBL/GenBank/DDBJ whole genome shotgun (WGS) entry which is preliminary data.</text>
</comment>
<organism evidence="8 9">
    <name type="scientific">Iris pallida</name>
    <name type="common">Sweet iris</name>
    <dbReference type="NCBI Taxonomy" id="29817"/>
    <lineage>
        <taxon>Eukaryota</taxon>
        <taxon>Viridiplantae</taxon>
        <taxon>Streptophyta</taxon>
        <taxon>Embryophyta</taxon>
        <taxon>Tracheophyta</taxon>
        <taxon>Spermatophyta</taxon>
        <taxon>Magnoliopsida</taxon>
        <taxon>Liliopsida</taxon>
        <taxon>Asparagales</taxon>
        <taxon>Iridaceae</taxon>
        <taxon>Iridoideae</taxon>
        <taxon>Irideae</taxon>
        <taxon>Iris</taxon>
    </lineage>
</organism>
<evidence type="ECO:0000313" key="8">
    <source>
        <dbReference type="EMBL" id="KAJ6815381.1"/>
    </source>
</evidence>
<reference evidence="8" key="2">
    <citation type="submission" date="2023-04" db="EMBL/GenBank/DDBJ databases">
        <authorList>
            <person name="Bruccoleri R.E."/>
            <person name="Oakeley E.J."/>
            <person name="Faust A.-M."/>
            <person name="Dessus-Babus S."/>
            <person name="Altorfer M."/>
            <person name="Burckhardt D."/>
            <person name="Oertli M."/>
            <person name="Naumann U."/>
            <person name="Petersen F."/>
            <person name="Wong J."/>
        </authorList>
    </citation>
    <scope>NUCLEOTIDE SEQUENCE</scope>
    <source>
        <strain evidence="8">GSM-AAB239-AS_SAM_17_03QT</strain>
        <tissue evidence="8">Leaf</tissue>
    </source>
</reference>
<sequence>MAKKMAVPAMPLGEEFQPEASIVNYFGPSDMLGGHLDDMEADWSKPIVSISLGCKAIFLLGGKSREDSPTAMFLRSGDIVLMAGQARECFHGIPRIFTDQDQVEVSSLSQEFSNEQDVCFRDYIETSRININIRQVN</sequence>
<feature type="domain" description="Fe2OG dioxygenase" evidence="7">
    <location>
        <begin position="17"/>
        <end position="137"/>
    </location>
</feature>
<dbReference type="InterPro" id="IPR005123">
    <property type="entry name" value="Oxoglu/Fe-dep_dioxygenase_dom"/>
</dbReference>
<comment type="similarity">
    <text evidence="1">Belongs to the alkB family.</text>
</comment>
<evidence type="ECO:0000256" key="4">
    <source>
        <dbReference type="ARBA" id="ARBA00023002"/>
    </source>
</evidence>
<dbReference type="PROSITE" id="PS51471">
    <property type="entry name" value="FE2OG_OXY"/>
    <property type="match status" value="1"/>
</dbReference>
<accession>A0AAX6FHA7</accession>
<dbReference type="GO" id="GO:0005737">
    <property type="term" value="C:cytoplasm"/>
    <property type="evidence" value="ECO:0007669"/>
    <property type="project" value="TreeGrafter"/>
</dbReference>
<dbReference type="InterPro" id="IPR037151">
    <property type="entry name" value="AlkB-like_sf"/>
</dbReference>
<dbReference type="GO" id="GO:0035515">
    <property type="term" value="F:oxidative RNA demethylase activity"/>
    <property type="evidence" value="ECO:0007669"/>
    <property type="project" value="TreeGrafter"/>
</dbReference>
<comment type="cofactor">
    <cofactor evidence="6">
        <name>Fe(2+)</name>
        <dbReference type="ChEBI" id="CHEBI:29033"/>
    </cofactor>
    <text evidence="6">Binds 1 Fe(2+) ion per subunit.</text>
</comment>
<proteinExistence type="inferred from homology"/>
<keyword evidence="4" id="KW-0560">Oxidoreductase</keyword>
<dbReference type="PANTHER" id="PTHR16557">
    <property type="entry name" value="ALKYLATED DNA REPAIR PROTEIN ALKB-RELATED"/>
    <property type="match status" value="1"/>
</dbReference>
<keyword evidence="9" id="KW-1185">Reference proteome</keyword>
<evidence type="ECO:0000256" key="5">
    <source>
        <dbReference type="ARBA" id="ARBA00023004"/>
    </source>
</evidence>
<dbReference type="InterPro" id="IPR004574">
    <property type="entry name" value="Alkb"/>
</dbReference>
<dbReference type="EMBL" id="JANAVB010028932">
    <property type="protein sequence ID" value="KAJ6815381.1"/>
    <property type="molecule type" value="Genomic_DNA"/>
</dbReference>
<feature type="binding site" evidence="6">
    <location>
        <position position="35"/>
    </location>
    <ligand>
        <name>Fe cation</name>
        <dbReference type="ChEBI" id="CHEBI:24875"/>
        <note>catalytic</note>
    </ligand>
</feature>
<protein>
    <submittedName>
        <fullName evidence="8">Alpha-ketoglutarate-dependent dioxygenase alkB isoform X2</fullName>
    </submittedName>
</protein>
<dbReference type="InterPro" id="IPR027450">
    <property type="entry name" value="AlkB-like"/>
</dbReference>
<dbReference type="Gene3D" id="2.60.120.590">
    <property type="entry name" value="Alpha-ketoglutarate-dependent dioxygenase AlkB-like"/>
    <property type="match status" value="1"/>
</dbReference>
<keyword evidence="2 6" id="KW-0479">Metal-binding</keyword>
<feature type="binding site" evidence="6">
    <location>
        <position position="91"/>
    </location>
    <ligand>
        <name>Fe cation</name>
        <dbReference type="ChEBI" id="CHEBI:24875"/>
        <note>catalytic</note>
    </ligand>
</feature>
<evidence type="ECO:0000256" key="2">
    <source>
        <dbReference type="ARBA" id="ARBA00022723"/>
    </source>
</evidence>
<keyword evidence="3 8" id="KW-0223">Dioxygenase</keyword>
<gene>
    <name evidence="8" type="ORF">M6B38_134520</name>
</gene>
<evidence type="ECO:0000259" key="7">
    <source>
        <dbReference type="PROSITE" id="PS51471"/>
    </source>
</evidence>